<comment type="function">
    <text evidence="12">Putative RNA polymerase II subunit B1 C-terminal domain (CTD) phosphatase involved in RNA polymerase II transcription regulation.</text>
</comment>
<dbReference type="EMBL" id="JAWIZZ010000038">
    <property type="protein sequence ID" value="KAK5781112.1"/>
    <property type="molecule type" value="Genomic_DNA"/>
</dbReference>
<dbReference type="PANTHER" id="PTHR14732:SF0">
    <property type="entry name" value="RNA POLYMERASE II SUBUNIT B1 CTD PHOSPHATASE RPAP2-RELATED"/>
    <property type="match status" value="1"/>
</dbReference>
<evidence type="ECO:0000259" key="13">
    <source>
        <dbReference type="PROSITE" id="PS51479"/>
    </source>
</evidence>
<dbReference type="PANTHER" id="PTHR14732">
    <property type="entry name" value="RNA POLYMERASE II SUBUNIT B1 CTD PHOSPHATASE RPAP2-RELATED"/>
    <property type="match status" value="1"/>
</dbReference>
<reference evidence="15" key="1">
    <citation type="submission" date="2023-07" db="EMBL/GenBank/DDBJ databases">
        <title>A draft genome of Kazachstania heterogenica Y-27499.</title>
        <authorList>
            <person name="Donic C."/>
            <person name="Kralova J.S."/>
            <person name="Fidel L."/>
            <person name="Ben-Dor S."/>
            <person name="Jung S."/>
        </authorList>
    </citation>
    <scope>NUCLEOTIDE SEQUENCE [LARGE SCALE GENOMIC DNA]</scope>
    <source>
        <strain evidence="15">Y27499</strain>
    </source>
</reference>
<keyword evidence="5 12" id="KW-0378">Hydrolase</keyword>
<comment type="catalytic activity">
    <reaction evidence="9 12">
        <text>O-phospho-L-seryl-[protein] + H2O = L-seryl-[protein] + phosphate</text>
        <dbReference type="Rhea" id="RHEA:20629"/>
        <dbReference type="Rhea" id="RHEA-COMP:9863"/>
        <dbReference type="Rhea" id="RHEA-COMP:11604"/>
        <dbReference type="ChEBI" id="CHEBI:15377"/>
        <dbReference type="ChEBI" id="CHEBI:29999"/>
        <dbReference type="ChEBI" id="CHEBI:43474"/>
        <dbReference type="ChEBI" id="CHEBI:83421"/>
        <dbReference type="EC" id="3.1.3.16"/>
    </reaction>
</comment>
<dbReference type="GO" id="GO:0008270">
    <property type="term" value="F:zinc ion binding"/>
    <property type="evidence" value="ECO:0007669"/>
    <property type="project" value="UniProtKB-KW"/>
</dbReference>
<comment type="subcellular location">
    <subcellularLocation>
        <location evidence="1 12">Nucleus</location>
    </subcellularLocation>
</comment>
<dbReference type="InterPro" id="IPR038534">
    <property type="entry name" value="Rtr1/RPAP2_sf"/>
</dbReference>
<feature type="domain" description="RTR1-type" evidence="13">
    <location>
        <begin position="55"/>
        <end position="141"/>
    </location>
</feature>
<evidence type="ECO:0000256" key="4">
    <source>
        <dbReference type="ARBA" id="ARBA00022771"/>
    </source>
</evidence>
<dbReference type="PROSITE" id="PS51479">
    <property type="entry name" value="ZF_RTR1"/>
    <property type="match status" value="1"/>
</dbReference>
<comment type="caution">
    <text evidence="14">The sequence shown here is derived from an EMBL/GenBank/DDBJ whole genome shotgun (WGS) entry which is preliminary data.</text>
</comment>
<dbReference type="Gene3D" id="1.25.40.820">
    <property type="match status" value="1"/>
</dbReference>
<dbReference type="EC" id="3.1.3.16" evidence="12"/>
<dbReference type="GO" id="GO:0008420">
    <property type="term" value="F:RNA polymerase II CTD heptapeptide repeat phosphatase activity"/>
    <property type="evidence" value="ECO:0007669"/>
    <property type="project" value="UniProtKB-UniRule"/>
</dbReference>
<keyword evidence="4 12" id="KW-0863">Zinc-finger</keyword>
<evidence type="ECO:0000256" key="10">
    <source>
        <dbReference type="ARBA" id="ARBA00048336"/>
    </source>
</evidence>
<keyword evidence="3 12" id="KW-0479">Metal-binding</keyword>
<organism evidence="14 15">
    <name type="scientific">Arxiozyma heterogenica</name>
    <dbReference type="NCBI Taxonomy" id="278026"/>
    <lineage>
        <taxon>Eukaryota</taxon>
        <taxon>Fungi</taxon>
        <taxon>Dikarya</taxon>
        <taxon>Ascomycota</taxon>
        <taxon>Saccharomycotina</taxon>
        <taxon>Saccharomycetes</taxon>
        <taxon>Saccharomycetales</taxon>
        <taxon>Saccharomycetaceae</taxon>
        <taxon>Arxiozyma</taxon>
    </lineage>
</organism>
<proteinExistence type="inferred from homology"/>
<keyword evidence="8 12" id="KW-0539">Nucleus</keyword>
<sequence>MPDIIKYDIKDLQETVLTPYQKHRQLSMKEAQSITLDILSILCDGQVKDEDTLKWLARFMTSDTYSDLMDERNLNKLCGYPMCHASPERERDPFEMSKLTKQFLWENNPYAYLSRFCSKYHFRCSQFYQVQLSDDALFSRTGIHLINNSMPTNIIMNEKYNVELMEAMLRNKATEDEFKNIILGVKKLEIDGPDKVTNDTNTNPTPEDLTKWFEDFKIIENEKPTIIDDYLKDHR</sequence>
<dbReference type="InterPro" id="IPR007308">
    <property type="entry name" value="Rtr1/RPAP2_dom"/>
</dbReference>
<evidence type="ECO:0000256" key="6">
    <source>
        <dbReference type="ARBA" id="ARBA00022833"/>
    </source>
</evidence>
<evidence type="ECO:0000256" key="2">
    <source>
        <dbReference type="ARBA" id="ARBA00005676"/>
    </source>
</evidence>
<comment type="similarity">
    <text evidence="2 11 12">Belongs to the RPAP2 family.</text>
</comment>
<dbReference type="Proteomes" id="UP001306508">
    <property type="component" value="Unassembled WGS sequence"/>
</dbReference>
<evidence type="ECO:0000256" key="5">
    <source>
        <dbReference type="ARBA" id="ARBA00022801"/>
    </source>
</evidence>
<evidence type="ECO:0000313" key="15">
    <source>
        <dbReference type="Proteomes" id="UP001306508"/>
    </source>
</evidence>
<evidence type="ECO:0000313" key="14">
    <source>
        <dbReference type="EMBL" id="KAK5781112.1"/>
    </source>
</evidence>
<name>A0AAN8A7M5_9SACH</name>
<dbReference type="InterPro" id="IPR039693">
    <property type="entry name" value="Rtr1/RPAP2"/>
</dbReference>
<keyword evidence="6 12" id="KW-0862">Zinc</keyword>
<evidence type="ECO:0000256" key="3">
    <source>
        <dbReference type="ARBA" id="ARBA00022723"/>
    </source>
</evidence>
<evidence type="ECO:0000256" key="1">
    <source>
        <dbReference type="ARBA" id="ARBA00004123"/>
    </source>
</evidence>
<evidence type="ECO:0000256" key="8">
    <source>
        <dbReference type="ARBA" id="ARBA00023242"/>
    </source>
</evidence>
<dbReference type="AlphaFoldDB" id="A0AAN8A7M5"/>
<keyword evidence="15" id="KW-1185">Reference proteome</keyword>
<gene>
    <name evidence="14" type="ORF">RI543_001503</name>
</gene>
<comment type="catalytic activity">
    <reaction evidence="10 12">
        <text>O-phospho-L-threonyl-[protein] + H2O = L-threonyl-[protein] + phosphate</text>
        <dbReference type="Rhea" id="RHEA:47004"/>
        <dbReference type="Rhea" id="RHEA-COMP:11060"/>
        <dbReference type="Rhea" id="RHEA-COMP:11605"/>
        <dbReference type="ChEBI" id="CHEBI:15377"/>
        <dbReference type="ChEBI" id="CHEBI:30013"/>
        <dbReference type="ChEBI" id="CHEBI:43474"/>
        <dbReference type="ChEBI" id="CHEBI:61977"/>
        <dbReference type="EC" id="3.1.3.16"/>
    </reaction>
</comment>
<protein>
    <recommendedName>
        <fullName evidence="12">RNA polymerase II subunit B1 CTD phosphatase RPAP2 homolog</fullName>
        <ecNumber evidence="12">3.1.3.16</ecNumber>
    </recommendedName>
</protein>
<evidence type="ECO:0000256" key="9">
    <source>
        <dbReference type="ARBA" id="ARBA00047761"/>
    </source>
</evidence>
<dbReference type="GO" id="GO:0043175">
    <property type="term" value="F:RNA polymerase core enzyme binding"/>
    <property type="evidence" value="ECO:0007669"/>
    <property type="project" value="UniProtKB-UniRule"/>
</dbReference>
<evidence type="ECO:0000256" key="12">
    <source>
        <dbReference type="RuleBase" id="RU367080"/>
    </source>
</evidence>
<keyword evidence="7 12" id="KW-0904">Protein phosphatase</keyword>
<evidence type="ECO:0000256" key="11">
    <source>
        <dbReference type="PROSITE-ProRule" id="PRU00812"/>
    </source>
</evidence>
<dbReference type="GO" id="GO:0005737">
    <property type="term" value="C:cytoplasm"/>
    <property type="evidence" value="ECO:0007669"/>
    <property type="project" value="TreeGrafter"/>
</dbReference>
<dbReference type="Pfam" id="PF04181">
    <property type="entry name" value="RPAP2_Rtr1"/>
    <property type="match status" value="1"/>
</dbReference>
<dbReference type="GO" id="GO:0005634">
    <property type="term" value="C:nucleus"/>
    <property type="evidence" value="ECO:0007669"/>
    <property type="project" value="UniProtKB-SubCell"/>
</dbReference>
<evidence type="ECO:0000256" key="7">
    <source>
        <dbReference type="ARBA" id="ARBA00022912"/>
    </source>
</evidence>
<accession>A0AAN8A7M5</accession>